<keyword evidence="1" id="KW-0813">Transport</keyword>
<comment type="similarity">
    <text evidence="1">Belongs to the TIM50 family.</text>
</comment>
<dbReference type="AlphaFoldDB" id="A0A0L0FW74"/>
<evidence type="ECO:0000313" key="4">
    <source>
        <dbReference type="EMBL" id="KNC80909.1"/>
    </source>
</evidence>
<keyword evidence="1" id="KW-0496">Mitochondrion</keyword>
<proteinExistence type="inferred from homology"/>
<protein>
    <recommendedName>
        <fullName evidence="1">Mitochondrial import inner membrane translocase subunit TIM50</fullName>
    </recommendedName>
</protein>
<dbReference type="InterPro" id="IPR004274">
    <property type="entry name" value="FCP1_dom"/>
</dbReference>
<comment type="subcellular location">
    <subcellularLocation>
        <location evidence="1">Mitochondrion inner membrane</location>
        <topology evidence="1">Single-pass membrane protein</topology>
    </subcellularLocation>
</comment>
<dbReference type="SMART" id="SM00577">
    <property type="entry name" value="CPDc"/>
    <property type="match status" value="1"/>
</dbReference>
<keyword evidence="1" id="KW-0653">Protein transport</keyword>
<accession>A0A0L0FW74</accession>
<feature type="region of interest" description="Disordered" evidence="2">
    <location>
        <begin position="157"/>
        <end position="297"/>
    </location>
</feature>
<comment type="subunit">
    <text evidence="1">Component of the TIM23 complex.</text>
</comment>
<dbReference type="PROSITE" id="PS50969">
    <property type="entry name" value="FCP1"/>
    <property type="match status" value="1"/>
</dbReference>
<dbReference type="GO" id="GO:0005744">
    <property type="term" value="C:TIM23 mitochondrial import inner membrane translocase complex"/>
    <property type="evidence" value="ECO:0007669"/>
    <property type="project" value="UniProtKB-UniRule"/>
</dbReference>
<evidence type="ECO:0000256" key="1">
    <source>
        <dbReference type="RuleBase" id="RU365079"/>
    </source>
</evidence>
<reference evidence="4 5" key="1">
    <citation type="submission" date="2011-02" db="EMBL/GenBank/DDBJ databases">
        <title>The Genome Sequence of Sphaeroforma arctica JP610.</title>
        <authorList>
            <consortium name="The Broad Institute Genome Sequencing Platform"/>
            <person name="Russ C."/>
            <person name="Cuomo C."/>
            <person name="Young S.K."/>
            <person name="Zeng Q."/>
            <person name="Gargeya S."/>
            <person name="Alvarado L."/>
            <person name="Berlin A."/>
            <person name="Chapman S.B."/>
            <person name="Chen Z."/>
            <person name="Freedman E."/>
            <person name="Gellesch M."/>
            <person name="Goldberg J."/>
            <person name="Griggs A."/>
            <person name="Gujja S."/>
            <person name="Heilman E."/>
            <person name="Heiman D."/>
            <person name="Howarth C."/>
            <person name="Mehta T."/>
            <person name="Neiman D."/>
            <person name="Pearson M."/>
            <person name="Roberts A."/>
            <person name="Saif S."/>
            <person name="Shea T."/>
            <person name="Shenoy N."/>
            <person name="Sisk P."/>
            <person name="Stolte C."/>
            <person name="Sykes S."/>
            <person name="White J."/>
            <person name="Yandava C."/>
            <person name="Burger G."/>
            <person name="Gray M.W."/>
            <person name="Holland P.W.H."/>
            <person name="King N."/>
            <person name="Lang F.B.F."/>
            <person name="Roger A.J."/>
            <person name="Ruiz-Trillo I."/>
            <person name="Haas B."/>
            <person name="Nusbaum C."/>
            <person name="Birren B."/>
        </authorList>
    </citation>
    <scope>NUCLEOTIDE SEQUENCE [LARGE SCALE GENOMIC DNA]</scope>
    <source>
        <strain evidence="4 5">JP610</strain>
    </source>
</reference>
<dbReference type="InterPro" id="IPR023214">
    <property type="entry name" value="HAD_sf"/>
</dbReference>
<dbReference type="GeneID" id="25907254"/>
<dbReference type="SUPFAM" id="SSF56784">
    <property type="entry name" value="HAD-like"/>
    <property type="match status" value="1"/>
</dbReference>
<name>A0A0L0FW74_9EUKA</name>
<evidence type="ECO:0000256" key="2">
    <source>
        <dbReference type="SAM" id="MobiDB-lite"/>
    </source>
</evidence>
<dbReference type="OrthoDB" id="1711508at2759"/>
<dbReference type="STRING" id="667725.A0A0L0FW74"/>
<dbReference type="GO" id="GO:0015031">
    <property type="term" value="P:protein transport"/>
    <property type="evidence" value="ECO:0007669"/>
    <property type="project" value="UniProtKB-KW"/>
</dbReference>
<dbReference type="InterPro" id="IPR050365">
    <property type="entry name" value="TIM50"/>
</dbReference>
<feature type="compositionally biased region" description="Polar residues" evidence="2">
    <location>
        <begin position="123"/>
        <end position="137"/>
    </location>
</feature>
<dbReference type="eggNOG" id="ENOG502RT7D">
    <property type="taxonomic scope" value="Eukaryota"/>
</dbReference>
<feature type="compositionally biased region" description="Basic residues" evidence="2">
    <location>
        <begin position="238"/>
        <end position="249"/>
    </location>
</feature>
<comment type="function">
    <text evidence="1">Essential component of the TIM23 complex, a complex that mediates the translocation of transit peptide-containing proteins across the mitochondrial inner membrane.</text>
</comment>
<evidence type="ECO:0000259" key="3">
    <source>
        <dbReference type="PROSITE" id="PS50969"/>
    </source>
</evidence>
<gene>
    <name evidence="4" type="ORF">SARC_06750</name>
</gene>
<evidence type="ECO:0000313" key="5">
    <source>
        <dbReference type="Proteomes" id="UP000054560"/>
    </source>
</evidence>
<feature type="domain" description="FCP1 homology" evidence="3">
    <location>
        <begin position="324"/>
        <end position="502"/>
    </location>
</feature>
<feature type="compositionally biased region" description="Basic and acidic residues" evidence="2">
    <location>
        <begin position="250"/>
        <end position="268"/>
    </location>
</feature>
<organism evidence="4 5">
    <name type="scientific">Sphaeroforma arctica JP610</name>
    <dbReference type="NCBI Taxonomy" id="667725"/>
    <lineage>
        <taxon>Eukaryota</taxon>
        <taxon>Ichthyosporea</taxon>
        <taxon>Ichthyophonida</taxon>
        <taxon>Sphaeroforma</taxon>
    </lineage>
</organism>
<feature type="compositionally biased region" description="Polar residues" evidence="2">
    <location>
        <begin position="274"/>
        <end position="297"/>
    </location>
</feature>
<feature type="compositionally biased region" description="Basic and acidic residues" evidence="2">
    <location>
        <begin position="50"/>
        <end position="69"/>
    </location>
</feature>
<feature type="region of interest" description="Disordered" evidence="2">
    <location>
        <begin position="1"/>
        <end position="137"/>
    </location>
</feature>
<dbReference type="PANTHER" id="PTHR12210">
    <property type="entry name" value="DULLARD PROTEIN PHOSPHATASE"/>
    <property type="match status" value="1"/>
</dbReference>
<sequence>MARTKRRAQKSTGNDKPYNLRNGSSYYHGDGDKNSKRTKISSRSDDEEAPDRGSDVRARHSETTRESRKTASSTSEFKIPKKTRVADRSGEIEGYTNHTNRYVRHTSSERYGGTGNRDRDHIASTSNFNDGDRYNNSGGDRYNNIGGGWYNNSDGDRYGTNGADRYNNTDSDRYYSTGRDRYNNIAGDKYNSPGRDIHNATGSDRYSDTREDGYYNTGGDRYNNAGIRKRAREDRGADHRRRQSHRTRNHSPDEQSPEPRGRGYDRGVVDSTVRKSINTSEKGNLTSQNNSHQNINSETDHNLDAIELLGWAGHNPVLNHRLDSACGMKLVVLDLNGLLVHRTRGQNFSTHPNHKFIKNLQGKPQGVLIRPYVVEFIDFLFTHFHVAVWSSMMDKNVRSIMEVVFRPEDLKRVYFLLHQGSCDVAKHPENKHKPLLIKDLHKVWRADVHFTKENTLLIDDSKLKARRNPSNLLFNPEEWVGDMEDTALSPEGGYIYTWMDGFSKWTGSVADYVKDQEKKGNWGRLDE</sequence>
<dbReference type="Proteomes" id="UP000054560">
    <property type="component" value="Unassembled WGS sequence"/>
</dbReference>
<keyword evidence="5" id="KW-1185">Reference proteome</keyword>
<dbReference type="RefSeq" id="XP_014154811.1">
    <property type="nucleotide sequence ID" value="XM_014299336.1"/>
</dbReference>
<keyword evidence="1" id="KW-0809">Transit peptide</keyword>
<dbReference type="Pfam" id="PF03031">
    <property type="entry name" value="NIF"/>
    <property type="match status" value="1"/>
</dbReference>
<dbReference type="Gene3D" id="3.40.50.1000">
    <property type="entry name" value="HAD superfamily/HAD-like"/>
    <property type="match status" value="1"/>
</dbReference>
<dbReference type="InterPro" id="IPR036412">
    <property type="entry name" value="HAD-like_sf"/>
</dbReference>
<feature type="compositionally biased region" description="Basic and acidic residues" evidence="2">
    <location>
        <begin position="170"/>
        <end position="182"/>
    </location>
</feature>
<keyword evidence="1" id="KW-0811">Translocation</keyword>
<dbReference type="EMBL" id="KQ242091">
    <property type="protein sequence ID" value="KNC80909.1"/>
    <property type="molecule type" value="Genomic_DNA"/>
</dbReference>